<gene>
    <name evidence="4" type="ORF">D0C37_01305</name>
</gene>
<comment type="cofactor">
    <cofactor evidence="1">
        <name>Mg(2+)</name>
        <dbReference type="ChEBI" id="CHEBI:18420"/>
    </cofactor>
</comment>
<accession>A0A385D6Q6</accession>
<dbReference type="InterPro" id="IPR020476">
    <property type="entry name" value="Nudix_hydrolase"/>
</dbReference>
<proteinExistence type="predicted"/>
<dbReference type="AlphaFoldDB" id="A0A385D6Q6"/>
<dbReference type="RefSeq" id="WP_117348487.1">
    <property type="nucleotide sequence ID" value="NZ_CP031742.1"/>
</dbReference>
<keyword evidence="2" id="KW-0378">Hydrolase</keyword>
<sequence length="162" mass="17573">MDPRPTPTPPGSPRVGNASVLLHNDAGAYLLHLRDNLPDIWEPGSWSLPGGGREPGDRSLAETARRELREETGLDLPGLEPFTVETATGTDGSPVLIQIFTARWNGDPATLHLTEGVLLHWFRPEVMPRLRLSPSTLELVHRHAGLPLPTAWPTRPGGQGPA</sequence>
<feature type="domain" description="Nudix hydrolase" evidence="3">
    <location>
        <begin position="13"/>
        <end position="155"/>
    </location>
</feature>
<evidence type="ECO:0000256" key="2">
    <source>
        <dbReference type="ARBA" id="ARBA00022801"/>
    </source>
</evidence>
<dbReference type="KEGG" id="sky:D0C37_01305"/>
<dbReference type="Gene3D" id="3.90.79.10">
    <property type="entry name" value="Nucleoside Triphosphate Pyrophosphohydrolase"/>
    <property type="match status" value="1"/>
</dbReference>
<dbReference type="PANTHER" id="PTHR43046">
    <property type="entry name" value="GDP-MANNOSE MANNOSYL HYDROLASE"/>
    <property type="match status" value="1"/>
</dbReference>
<dbReference type="Pfam" id="PF00293">
    <property type="entry name" value="NUDIX"/>
    <property type="match status" value="1"/>
</dbReference>
<name>A0A385D6Q6_9ACTN</name>
<evidence type="ECO:0000313" key="4">
    <source>
        <dbReference type="EMBL" id="AXQ53407.1"/>
    </source>
</evidence>
<dbReference type="PROSITE" id="PS51462">
    <property type="entry name" value="NUDIX"/>
    <property type="match status" value="1"/>
</dbReference>
<dbReference type="InterPro" id="IPR000086">
    <property type="entry name" value="NUDIX_hydrolase_dom"/>
</dbReference>
<evidence type="ECO:0000259" key="3">
    <source>
        <dbReference type="PROSITE" id="PS51462"/>
    </source>
</evidence>
<dbReference type="PANTHER" id="PTHR43046:SF14">
    <property type="entry name" value="MUTT_NUDIX FAMILY PROTEIN"/>
    <property type="match status" value="1"/>
</dbReference>
<evidence type="ECO:0000313" key="5">
    <source>
        <dbReference type="Proteomes" id="UP000259636"/>
    </source>
</evidence>
<dbReference type="EMBL" id="CP031742">
    <property type="protein sequence ID" value="AXQ53407.1"/>
    <property type="molecule type" value="Genomic_DNA"/>
</dbReference>
<dbReference type="Proteomes" id="UP000259636">
    <property type="component" value="Chromosome"/>
</dbReference>
<dbReference type="GO" id="GO:0016787">
    <property type="term" value="F:hydrolase activity"/>
    <property type="evidence" value="ECO:0007669"/>
    <property type="project" value="UniProtKB-KW"/>
</dbReference>
<reference evidence="4 5" key="1">
    <citation type="submission" date="2018-08" db="EMBL/GenBank/DDBJ databases">
        <authorList>
            <person name="Ferrada E.E."/>
            <person name="Latorre B.A."/>
        </authorList>
    </citation>
    <scope>NUCLEOTIDE SEQUENCE [LARGE SCALE GENOMIC DNA]</scope>
    <source>
        <strain evidence="4 5">VK-A60T</strain>
    </source>
</reference>
<dbReference type="SUPFAM" id="SSF55811">
    <property type="entry name" value="Nudix"/>
    <property type="match status" value="1"/>
</dbReference>
<organism evidence="4 5">
    <name type="scientific">Streptomyces koyangensis</name>
    <dbReference type="NCBI Taxonomy" id="188770"/>
    <lineage>
        <taxon>Bacteria</taxon>
        <taxon>Bacillati</taxon>
        <taxon>Actinomycetota</taxon>
        <taxon>Actinomycetes</taxon>
        <taxon>Kitasatosporales</taxon>
        <taxon>Streptomycetaceae</taxon>
        <taxon>Streptomyces</taxon>
        <taxon>Streptomyces aurantiacus group</taxon>
    </lineage>
</organism>
<protein>
    <submittedName>
        <fullName evidence="4">NUDIX domain-containing protein</fullName>
    </submittedName>
</protein>
<dbReference type="InterPro" id="IPR015797">
    <property type="entry name" value="NUDIX_hydrolase-like_dom_sf"/>
</dbReference>
<evidence type="ECO:0000256" key="1">
    <source>
        <dbReference type="ARBA" id="ARBA00001946"/>
    </source>
</evidence>
<dbReference type="GeneID" id="300112885"/>
<dbReference type="PRINTS" id="PR00502">
    <property type="entry name" value="NUDIXFAMILY"/>
</dbReference>